<reference evidence="1 2" key="1">
    <citation type="submission" date="2017-06" db="EMBL/GenBank/DDBJ databases">
        <title>Genome sequencing of cyanobaciteial culture collection at National Institute for Environmental Studies (NIES).</title>
        <authorList>
            <person name="Hirose Y."/>
            <person name="Shimura Y."/>
            <person name="Fujisawa T."/>
            <person name="Nakamura Y."/>
            <person name="Kawachi M."/>
        </authorList>
    </citation>
    <scope>NUCLEOTIDE SEQUENCE [LARGE SCALE GENOMIC DNA]</scope>
    <source>
        <strain evidence="1 2">NIES-4072</strain>
    </source>
</reference>
<evidence type="ECO:0000313" key="1">
    <source>
        <dbReference type="EMBL" id="GBG22072.1"/>
    </source>
</evidence>
<proteinExistence type="predicted"/>
<sequence>MILVTGMTANSLSISQEYPHCITSNSRQVNVQIAQEEVYSFFIRVVNTMSPDEVLCEFKAFFIDGLDLEYSHSVPEIYKIF</sequence>
<dbReference type="EMBL" id="BDUD01000001">
    <property type="protein sequence ID" value="GBG22072.1"/>
    <property type="molecule type" value="Genomic_DNA"/>
</dbReference>
<protein>
    <submittedName>
        <fullName evidence="1">Uncharacterized protein</fullName>
    </submittedName>
</protein>
<accession>A0A2R5FTI9</accession>
<comment type="caution">
    <text evidence="1">The sequence shown here is derived from an EMBL/GenBank/DDBJ whole genome shotgun (WGS) entry which is preliminary data.</text>
</comment>
<gene>
    <name evidence="1" type="ORF">NIES4072_57780</name>
</gene>
<dbReference type="Proteomes" id="UP000245124">
    <property type="component" value="Unassembled WGS sequence"/>
</dbReference>
<name>A0A2R5FTI9_NOSCO</name>
<organism evidence="1 2">
    <name type="scientific">Nostoc commune NIES-4072</name>
    <dbReference type="NCBI Taxonomy" id="2005467"/>
    <lineage>
        <taxon>Bacteria</taxon>
        <taxon>Bacillati</taxon>
        <taxon>Cyanobacteriota</taxon>
        <taxon>Cyanophyceae</taxon>
        <taxon>Nostocales</taxon>
        <taxon>Nostocaceae</taxon>
        <taxon>Nostoc</taxon>
    </lineage>
</organism>
<dbReference type="AlphaFoldDB" id="A0A2R5FTI9"/>
<keyword evidence="2" id="KW-1185">Reference proteome</keyword>
<evidence type="ECO:0000313" key="2">
    <source>
        <dbReference type="Proteomes" id="UP000245124"/>
    </source>
</evidence>